<reference evidence="2" key="1">
    <citation type="submission" date="2020-09" db="EMBL/GenBank/DDBJ databases">
        <title>Genome-Enabled Discovery of Anthraquinone Biosynthesis in Senna tora.</title>
        <authorList>
            <person name="Kang S.-H."/>
            <person name="Pandey R.P."/>
            <person name="Lee C.-M."/>
            <person name="Sim J.-S."/>
            <person name="Jeong J.-T."/>
            <person name="Choi B.-S."/>
            <person name="Jung M."/>
            <person name="Ginzburg D."/>
            <person name="Zhao K."/>
            <person name="Won S.Y."/>
            <person name="Oh T.-J."/>
            <person name="Yu Y."/>
            <person name="Kim N.-H."/>
            <person name="Lee O.R."/>
            <person name="Lee T.-H."/>
            <person name="Bashyal P."/>
            <person name="Kim T.-S."/>
            <person name="Lee W.-H."/>
            <person name="Kawkins C."/>
            <person name="Kim C.-K."/>
            <person name="Kim J.S."/>
            <person name="Ahn B.O."/>
            <person name="Rhee S.Y."/>
            <person name="Sohng J.K."/>
        </authorList>
    </citation>
    <scope>NUCLEOTIDE SEQUENCE</scope>
    <source>
        <tissue evidence="2">Leaf</tissue>
    </source>
</reference>
<protein>
    <submittedName>
        <fullName evidence="2">Uncharacterized protein</fullName>
    </submittedName>
</protein>
<name>A0A834W349_9FABA</name>
<evidence type="ECO:0000313" key="3">
    <source>
        <dbReference type="Proteomes" id="UP000634136"/>
    </source>
</evidence>
<organism evidence="2 3">
    <name type="scientific">Senna tora</name>
    <dbReference type="NCBI Taxonomy" id="362788"/>
    <lineage>
        <taxon>Eukaryota</taxon>
        <taxon>Viridiplantae</taxon>
        <taxon>Streptophyta</taxon>
        <taxon>Embryophyta</taxon>
        <taxon>Tracheophyta</taxon>
        <taxon>Spermatophyta</taxon>
        <taxon>Magnoliopsida</taxon>
        <taxon>eudicotyledons</taxon>
        <taxon>Gunneridae</taxon>
        <taxon>Pentapetalae</taxon>
        <taxon>rosids</taxon>
        <taxon>fabids</taxon>
        <taxon>Fabales</taxon>
        <taxon>Fabaceae</taxon>
        <taxon>Caesalpinioideae</taxon>
        <taxon>Cassia clade</taxon>
        <taxon>Senna</taxon>
    </lineage>
</organism>
<evidence type="ECO:0000256" key="1">
    <source>
        <dbReference type="SAM" id="MobiDB-lite"/>
    </source>
</evidence>
<accession>A0A834W349</accession>
<comment type="caution">
    <text evidence="2">The sequence shown here is derived from an EMBL/GenBank/DDBJ whole genome shotgun (WGS) entry which is preliminary data.</text>
</comment>
<evidence type="ECO:0000313" key="2">
    <source>
        <dbReference type="EMBL" id="KAF7802594.1"/>
    </source>
</evidence>
<gene>
    <name evidence="2" type="ORF">G2W53_041705</name>
</gene>
<dbReference type="Proteomes" id="UP000634136">
    <property type="component" value="Unassembled WGS sequence"/>
</dbReference>
<feature type="region of interest" description="Disordered" evidence="1">
    <location>
        <begin position="1"/>
        <end position="29"/>
    </location>
</feature>
<proteinExistence type="predicted"/>
<sequence>MDSHKVQVGLGASREKVSHGVKGRRWGEPISKKQTEALTELLSKLQVHESKDKVIEGNERFDGSWVVGIDVEEEGEKVVKEGSSKRDDMARGVLKEVQNVMLEDIDGRKGSLGCYGMGKER</sequence>
<dbReference type="AlphaFoldDB" id="A0A834W349"/>
<dbReference type="EMBL" id="JAAIUW010000013">
    <property type="protein sequence ID" value="KAF7802594.1"/>
    <property type="molecule type" value="Genomic_DNA"/>
</dbReference>
<keyword evidence="3" id="KW-1185">Reference proteome</keyword>